<dbReference type="AlphaFoldDB" id="A0A251SCU3"/>
<reference evidence="2" key="3">
    <citation type="submission" date="2020-06" db="EMBL/GenBank/DDBJ databases">
        <title>Helianthus annuus Genome sequencing and assembly Release 2.</title>
        <authorList>
            <person name="Gouzy J."/>
            <person name="Langlade N."/>
            <person name="Munos S."/>
        </authorList>
    </citation>
    <scope>NUCLEOTIDE SEQUENCE</scope>
    <source>
        <tissue evidence="2">Leaves</tissue>
    </source>
</reference>
<feature type="region of interest" description="Disordered" evidence="1">
    <location>
        <begin position="31"/>
        <end position="53"/>
    </location>
</feature>
<evidence type="ECO:0000313" key="4">
    <source>
        <dbReference type="Proteomes" id="UP000215914"/>
    </source>
</evidence>
<evidence type="ECO:0000256" key="1">
    <source>
        <dbReference type="SAM" id="MobiDB-lite"/>
    </source>
</evidence>
<accession>A0A251SCU3</accession>
<dbReference type="InParanoid" id="A0A251SCU3"/>
<evidence type="ECO:0000313" key="3">
    <source>
        <dbReference type="EMBL" id="OTF96679.1"/>
    </source>
</evidence>
<reference evidence="3" key="2">
    <citation type="submission" date="2017-02" db="EMBL/GenBank/DDBJ databases">
        <title>Sunflower complete genome.</title>
        <authorList>
            <person name="Langlade N."/>
            <person name="Munos S."/>
        </authorList>
    </citation>
    <scope>NUCLEOTIDE SEQUENCE [LARGE SCALE GENOMIC DNA]</scope>
    <source>
        <tissue evidence="3">Leaves</tissue>
    </source>
</reference>
<dbReference type="EMBL" id="MNCJ02000330">
    <property type="protein sequence ID" value="KAF5766961.1"/>
    <property type="molecule type" value="Genomic_DNA"/>
</dbReference>
<proteinExistence type="predicted"/>
<protein>
    <submittedName>
        <fullName evidence="3">Uncharacterized protein</fullName>
    </submittedName>
</protein>
<sequence>MCGESGGSQPPNEAVVFQIVFGDRRGWFRGLGHKPSNMPSNPFGAQPQTPQPLSEEYVSSLFQTPAFVNQLESYLAARGKQATTDDDYDDADLFDKDDEDDDE</sequence>
<feature type="compositionally biased region" description="Acidic residues" evidence="1">
    <location>
        <begin position="84"/>
        <end position="103"/>
    </location>
</feature>
<feature type="region of interest" description="Disordered" evidence="1">
    <location>
        <begin position="78"/>
        <end position="103"/>
    </location>
</feature>
<dbReference type="Gramene" id="mRNA:HanXRQr2_Chr15g0721661">
    <property type="protein sequence ID" value="mRNA:HanXRQr2_Chr15g0721661"/>
    <property type="gene ID" value="HanXRQr2_Chr15g0721661"/>
</dbReference>
<organism evidence="3 4">
    <name type="scientific">Helianthus annuus</name>
    <name type="common">Common sunflower</name>
    <dbReference type="NCBI Taxonomy" id="4232"/>
    <lineage>
        <taxon>Eukaryota</taxon>
        <taxon>Viridiplantae</taxon>
        <taxon>Streptophyta</taxon>
        <taxon>Embryophyta</taxon>
        <taxon>Tracheophyta</taxon>
        <taxon>Spermatophyta</taxon>
        <taxon>Magnoliopsida</taxon>
        <taxon>eudicotyledons</taxon>
        <taxon>Gunneridae</taxon>
        <taxon>Pentapetalae</taxon>
        <taxon>asterids</taxon>
        <taxon>campanulids</taxon>
        <taxon>Asterales</taxon>
        <taxon>Asteraceae</taxon>
        <taxon>Asteroideae</taxon>
        <taxon>Heliantheae alliance</taxon>
        <taxon>Heliantheae</taxon>
        <taxon>Helianthus</taxon>
    </lineage>
</organism>
<dbReference type="EMBL" id="CM007904">
    <property type="protein sequence ID" value="OTF96679.1"/>
    <property type="molecule type" value="Genomic_DNA"/>
</dbReference>
<evidence type="ECO:0000313" key="2">
    <source>
        <dbReference type="EMBL" id="KAF5766961.1"/>
    </source>
</evidence>
<name>A0A251SCU3_HELAN</name>
<gene>
    <name evidence="3" type="ORF">HannXRQ_Chr15g0496821</name>
    <name evidence="2" type="ORF">HanXRQr2_Chr15g0721661</name>
</gene>
<reference evidence="2 4" key="1">
    <citation type="journal article" date="2017" name="Nature">
        <title>The sunflower genome provides insights into oil metabolism, flowering and Asterid evolution.</title>
        <authorList>
            <person name="Badouin H."/>
            <person name="Gouzy J."/>
            <person name="Grassa C.J."/>
            <person name="Murat F."/>
            <person name="Staton S.E."/>
            <person name="Cottret L."/>
            <person name="Lelandais-Briere C."/>
            <person name="Owens G.L."/>
            <person name="Carrere S."/>
            <person name="Mayjonade B."/>
            <person name="Legrand L."/>
            <person name="Gill N."/>
            <person name="Kane N.C."/>
            <person name="Bowers J.E."/>
            <person name="Hubner S."/>
            <person name="Bellec A."/>
            <person name="Berard A."/>
            <person name="Berges H."/>
            <person name="Blanchet N."/>
            <person name="Boniface M.C."/>
            <person name="Brunel D."/>
            <person name="Catrice O."/>
            <person name="Chaidir N."/>
            <person name="Claudel C."/>
            <person name="Donnadieu C."/>
            <person name="Faraut T."/>
            <person name="Fievet G."/>
            <person name="Helmstetter N."/>
            <person name="King M."/>
            <person name="Knapp S.J."/>
            <person name="Lai Z."/>
            <person name="Le Paslier M.C."/>
            <person name="Lippi Y."/>
            <person name="Lorenzon L."/>
            <person name="Mandel J.R."/>
            <person name="Marage G."/>
            <person name="Marchand G."/>
            <person name="Marquand E."/>
            <person name="Bret-Mestries E."/>
            <person name="Morien E."/>
            <person name="Nambeesan S."/>
            <person name="Nguyen T."/>
            <person name="Pegot-Espagnet P."/>
            <person name="Pouilly N."/>
            <person name="Raftis F."/>
            <person name="Sallet E."/>
            <person name="Schiex T."/>
            <person name="Thomas J."/>
            <person name="Vandecasteele C."/>
            <person name="Vares D."/>
            <person name="Vear F."/>
            <person name="Vautrin S."/>
            <person name="Crespi M."/>
            <person name="Mangin B."/>
            <person name="Burke J.M."/>
            <person name="Salse J."/>
            <person name="Munos S."/>
            <person name="Vincourt P."/>
            <person name="Rieseberg L.H."/>
            <person name="Langlade N.B."/>
        </authorList>
    </citation>
    <scope>NUCLEOTIDE SEQUENCE [LARGE SCALE GENOMIC DNA]</scope>
    <source>
        <strain evidence="4">cv. SF193</strain>
        <tissue evidence="2">Leaves</tissue>
    </source>
</reference>
<dbReference type="Proteomes" id="UP000215914">
    <property type="component" value="Chromosome 15"/>
</dbReference>
<keyword evidence="4" id="KW-1185">Reference proteome</keyword>